<dbReference type="GO" id="GO:0051607">
    <property type="term" value="P:defense response to virus"/>
    <property type="evidence" value="ECO:0007669"/>
    <property type="project" value="UniProtKB-UniRule"/>
</dbReference>
<dbReference type="Proteomes" id="UP000175684">
    <property type="component" value="Unassembled WGS sequence"/>
</dbReference>
<dbReference type="CDD" id="cd09752">
    <property type="entry name" value="Cas5_I-C"/>
    <property type="match status" value="1"/>
</dbReference>
<dbReference type="InterPro" id="IPR021124">
    <property type="entry name" value="CRISPR-assoc_prot_Cas5"/>
</dbReference>
<accession>A0A1E7XYJ6</accession>
<dbReference type="NCBIfam" id="TIGR01876">
    <property type="entry name" value="cas_Cas5d"/>
    <property type="match status" value="1"/>
</dbReference>
<proteinExistence type="inferred from homology"/>
<gene>
    <name evidence="2" type="ORF">BBK15_08200</name>
</gene>
<evidence type="ECO:0000256" key="1">
    <source>
        <dbReference type="PIRNR" id="PIRNR029950"/>
    </source>
</evidence>
<dbReference type="AlphaFoldDB" id="A0A1E7XYJ6"/>
<dbReference type="EC" id="3.1.-.-" evidence="1"/>
<comment type="caution">
    <text evidence="2">The sequence shown here is derived from an EMBL/GenBank/DDBJ whole genome shotgun (WGS) entry which is preliminary data.</text>
</comment>
<keyword evidence="1" id="KW-0694">RNA-binding</keyword>
<sequence>MERHRNSIEYEVWGRYALFSEVATRVGGEKYSYQVPTYQALKGITESIYWKPTFKWVIDAVRVMNKIQTESRGVRTIVYQPKKKNVKNDLSYYTYLKDVRYQVLAHFEWNDLREELADDRDENKHHNIAMRSVRQGGRRDIFLGARECQAYVEPCEFGGGEGFYDSYGEWNMGYMFHGFSYPDENPDHNLISRFWMPIMKDGVIRFESPDSPLLDRHIVRHGLNVKEFNLGKNVTSVEEE</sequence>
<name>A0A1E7XYJ6_BIFAD</name>
<dbReference type="GO" id="GO:0043571">
    <property type="term" value="P:maintenance of CRISPR repeat elements"/>
    <property type="evidence" value="ECO:0007669"/>
    <property type="project" value="UniProtKB-UniRule"/>
</dbReference>
<dbReference type="InterPro" id="IPR013422">
    <property type="entry name" value="CRISPR-assoc_prot_Cas5_N"/>
</dbReference>
<dbReference type="PIRSF" id="PIRSF029950">
    <property type="entry name" value="Cas_CT1134"/>
    <property type="match status" value="1"/>
</dbReference>
<dbReference type="GO" id="GO:0004519">
    <property type="term" value="F:endonuclease activity"/>
    <property type="evidence" value="ECO:0007669"/>
    <property type="project" value="UniProtKB-UniRule"/>
</dbReference>
<keyword evidence="1" id="KW-0378">Hydrolase</keyword>
<dbReference type="GeneID" id="4556867"/>
<comment type="similarity">
    <text evidence="1">Belongs to the CRISPR-associated protein Cas5 family. Subtype I-C/Dvulg subfamily.</text>
</comment>
<evidence type="ECO:0000313" key="3">
    <source>
        <dbReference type="Proteomes" id="UP000175684"/>
    </source>
</evidence>
<keyword evidence="1" id="KW-0051">Antiviral defense</keyword>
<dbReference type="Gene3D" id="3.30.70.2660">
    <property type="match status" value="1"/>
</dbReference>
<organism evidence="2 3">
    <name type="scientific">Bifidobacterium adolescentis</name>
    <dbReference type="NCBI Taxonomy" id="1680"/>
    <lineage>
        <taxon>Bacteria</taxon>
        <taxon>Bacillati</taxon>
        <taxon>Actinomycetota</taxon>
        <taxon>Actinomycetes</taxon>
        <taxon>Bifidobacteriales</taxon>
        <taxon>Bifidobacteriaceae</taxon>
        <taxon>Bifidobacterium</taxon>
    </lineage>
</organism>
<dbReference type="GO" id="GO:0016787">
    <property type="term" value="F:hydrolase activity"/>
    <property type="evidence" value="ECO:0007669"/>
    <property type="project" value="UniProtKB-KW"/>
</dbReference>
<protein>
    <recommendedName>
        <fullName evidence="1">pre-crRNA processing endonuclease</fullName>
        <ecNumber evidence="1">3.1.-.-</ecNumber>
    </recommendedName>
</protein>
<keyword evidence="1" id="KW-0540">Nuclease</keyword>
<reference evidence="2 3" key="1">
    <citation type="submission" date="2016-07" db="EMBL/GenBank/DDBJ databases">
        <title>Draft Genome Sequence of Bifidobacterium adolescentis strain Km 4.</title>
        <authorList>
            <person name="Danilenko V.N."/>
        </authorList>
    </citation>
    <scope>NUCLEOTIDE SEQUENCE [LARGE SCALE GENOMIC DNA]</scope>
    <source>
        <strain evidence="2 3">Km 4</strain>
    </source>
</reference>
<dbReference type="Pfam" id="PF09704">
    <property type="entry name" value="Cas_Cas5d"/>
    <property type="match status" value="1"/>
</dbReference>
<dbReference type="OrthoDB" id="5621871at2"/>
<comment type="function">
    <text evidence="1">CRISPR (clustered regularly interspaced short palindromic repeat) is an adaptive immune system that provides protection against mobile genetic elements (viruses, transposable elements and conjugative plasmids). CRISPR clusters contain spacers, sequences complementary to antecedent mobile elements, and target invading nucleic acids. CRISPR clusters are transcribed and processed into CRISPR RNA (crRNA).</text>
</comment>
<dbReference type="GO" id="GO:0003723">
    <property type="term" value="F:RNA binding"/>
    <property type="evidence" value="ECO:0007669"/>
    <property type="project" value="UniProtKB-UniRule"/>
</dbReference>
<dbReference type="InterPro" id="IPR010155">
    <property type="entry name" value="CRISPR-assoc_prot_Cas5d"/>
</dbReference>
<dbReference type="EMBL" id="MAXD01000008">
    <property type="protein sequence ID" value="OFA34157.1"/>
    <property type="molecule type" value="Genomic_DNA"/>
</dbReference>
<dbReference type="RefSeq" id="WP_011743510.1">
    <property type="nucleotide sequence ID" value="NZ_CP117956.1"/>
</dbReference>
<dbReference type="NCBIfam" id="TIGR02593">
    <property type="entry name" value="CRISPR_cas5"/>
    <property type="match status" value="1"/>
</dbReference>
<evidence type="ECO:0000313" key="2">
    <source>
        <dbReference type="EMBL" id="OFA34157.1"/>
    </source>
</evidence>
<dbReference type="OMA" id="NQPYLGC"/>
<keyword evidence="1" id="KW-0255">Endonuclease</keyword>